<feature type="domain" description="Enoyl reductase (ER)" evidence="2">
    <location>
        <begin position="19"/>
        <end position="331"/>
    </location>
</feature>
<dbReference type="Gene3D" id="3.40.50.720">
    <property type="entry name" value="NAD(P)-binding Rossmann-like Domain"/>
    <property type="match status" value="1"/>
</dbReference>
<dbReference type="InterPro" id="IPR013149">
    <property type="entry name" value="ADH-like_C"/>
</dbReference>
<evidence type="ECO:0000313" key="4">
    <source>
        <dbReference type="Proteomes" id="UP001370348"/>
    </source>
</evidence>
<dbReference type="PANTHER" id="PTHR43205">
    <property type="entry name" value="PROSTAGLANDIN REDUCTASE"/>
    <property type="match status" value="1"/>
</dbReference>
<protein>
    <submittedName>
        <fullName evidence="3">NADP-dependent oxidoreductase</fullName>
    </submittedName>
</protein>
<dbReference type="SUPFAM" id="SSF51735">
    <property type="entry name" value="NAD(P)-binding Rossmann-fold domains"/>
    <property type="match status" value="1"/>
</dbReference>
<sequence length="334" mass="36303">MTVTAREIHLKSRPEGLPTQDNFELVERRLEEPREGQLLVRNLWMSVDPYMRGRMRDRKSYIPPFQIGQPLDGNAVGIVEASTVPGFAPGDRVSHFTGWRDYALVDAKGATRIDEKVAPLQAFLGPLGVPGFTAYIGLELAKAQAGNTVFVSGAAGAVGVIACQIARIKGCKVIASAGSDEKIAWLRDKAGVDGTINYRTAGNFEEALAKVSPNGIDVYFDNVGGAQLDAALGVANDFARFALCGMIEQYNDEAPPPGPRNMFQAVLKRLTLQGFLVTDYLKRMPEFTREMAQWIADGKIQSPETVVKGLELAPKAFLGLFSGDNLGKMLVDLR</sequence>
<dbReference type="RefSeq" id="WP_394825601.1">
    <property type="nucleotide sequence ID" value="NZ_CP089984.1"/>
</dbReference>
<dbReference type="EMBL" id="CP089984">
    <property type="protein sequence ID" value="WXB15970.1"/>
    <property type="molecule type" value="Genomic_DNA"/>
</dbReference>
<keyword evidence="1" id="KW-0560">Oxidoreductase</keyword>
<dbReference type="InterPro" id="IPR041694">
    <property type="entry name" value="ADH_N_2"/>
</dbReference>
<dbReference type="SUPFAM" id="SSF50129">
    <property type="entry name" value="GroES-like"/>
    <property type="match status" value="1"/>
</dbReference>
<dbReference type="InterPro" id="IPR036291">
    <property type="entry name" value="NAD(P)-bd_dom_sf"/>
</dbReference>
<evidence type="ECO:0000259" key="2">
    <source>
        <dbReference type="SMART" id="SM00829"/>
    </source>
</evidence>
<evidence type="ECO:0000256" key="1">
    <source>
        <dbReference type="ARBA" id="ARBA00023002"/>
    </source>
</evidence>
<dbReference type="Gene3D" id="3.90.180.10">
    <property type="entry name" value="Medium-chain alcohol dehydrogenases, catalytic domain"/>
    <property type="match status" value="1"/>
</dbReference>
<name>A0ABZ2M083_9BACT</name>
<dbReference type="Proteomes" id="UP001370348">
    <property type="component" value="Chromosome"/>
</dbReference>
<dbReference type="SMART" id="SM00829">
    <property type="entry name" value="PKS_ER"/>
    <property type="match status" value="1"/>
</dbReference>
<dbReference type="PANTHER" id="PTHR43205:SF7">
    <property type="entry name" value="PROSTAGLANDIN REDUCTASE 1"/>
    <property type="match status" value="1"/>
</dbReference>
<dbReference type="InterPro" id="IPR020843">
    <property type="entry name" value="ER"/>
</dbReference>
<accession>A0ABZ2M083</accession>
<dbReference type="InterPro" id="IPR011032">
    <property type="entry name" value="GroES-like_sf"/>
</dbReference>
<gene>
    <name evidence="3" type="ORF">LZC94_01575</name>
</gene>
<keyword evidence="4" id="KW-1185">Reference proteome</keyword>
<evidence type="ECO:0000313" key="3">
    <source>
        <dbReference type="EMBL" id="WXB15970.1"/>
    </source>
</evidence>
<organism evidence="3 4">
    <name type="scientific">Pendulispora albinea</name>
    <dbReference type="NCBI Taxonomy" id="2741071"/>
    <lineage>
        <taxon>Bacteria</taxon>
        <taxon>Pseudomonadati</taxon>
        <taxon>Myxococcota</taxon>
        <taxon>Myxococcia</taxon>
        <taxon>Myxococcales</taxon>
        <taxon>Sorangiineae</taxon>
        <taxon>Pendulisporaceae</taxon>
        <taxon>Pendulispora</taxon>
    </lineage>
</organism>
<reference evidence="3 4" key="1">
    <citation type="submission" date="2021-12" db="EMBL/GenBank/DDBJ databases">
        <title>Discovery of the Pendulisporaceae a myxobacterial family with distinct sporulation behavior and unique specialized metabolism.</title>
        <authorList>
            <person name="Garcia R."/>
            <person name="Popoff A."/>
            <person name="Bader C.D."/>
            <person name="Loehr J."/>
            <person name="Walesch S."/>
            <person name="Walt C."/>
            <person name="Boldt J."/>
            <person name="Bunk B."/>
            <person name="Haeckl F.J.F.P.J."/>
            <person name="Gunesch A.P."/>
            <person name="Birkelbach J."/>
            <person name="Nuebel U."/>
            <person name="Pietschmann T."/>
            <person name="Bach T."/>
            <person name="Mueller R."/>
        </authorList>
    </citation>
    <scope>NUCLEOTIDE SEQUENCE [LARGE SCALE GENOMIC DNA]</scope>
    <source>
        <strain evidence="3 4">MSr11954</strain>
    </source>
</reference>
<dbReference type="CDD" id="cd05288">
    <property type="entry name" value="PGDH"/>
    <property type="match status" value="1"/>
</dbReference>
<dbReference type="Pfam" id="PF16884">
    <property type="entry name" value="ADH_N_2"/>
    <property type="match status" value="1"/>
</dbReference>
<dbReference type="Pfam" id="PF00107">
    <property type="entry name" value="ADH_zinc_N"/>
    <property type="match status" value="1"/>
</dbReference>
<proteinExistence type="predicted"/>
<dbReference type="InterPro" id="IPR045010">
    <property type="entry name" value="MDR_fam"/>
</dbReference>